<evidence type="ECO:0000256" key="3">
    <source>
        <dbReference type="ARBA" id="ARBA00022801"/>
    </source>
</evidence>
<dbReference type="CDD" id="cd00540">
    <property type="entry name" value="AAG"/>
    <property type="match status" value="1"/>
</dbReference>
<evidence type="ECO:0000256" key="4">
    <source>
        <dbReference type="ARBA" id="ARBA00023204"/>
    </source>
</evidence>
<dbReference type="EC" id="3.2.2.-" evidence="5"/>
<dbReference type="SUPFAM" id="SSF50486">
    <property type="entry name" value="FMT C-terminal domain-like"/>
    <property type="match status" value="1"/>
</dbReference>
<dbReference type="GO" id="GO:0006284">
    <property type="term" value="P:base-excision repair"/>
    <property type="evidence" value="ECO:0007669"/>
    <property type="project" value="InterPro"/>
</dbReference>
<accession>A0AAX0I2E7</accession>
<evidence type="ECO:0000256" key="1">
    <source>
        <dbReference type="ARBA" id="ARBA00009232"/>
    </source>
</evidence>
<dbReference type="AlphaFoldDB" id="A0AAX0I2E7"/>
<organism evidence="6 7">
    <name type="scientific">Xanthomonas campestris pv. glycines</name>
    <dbReference type="NCBI Taxonomy" id="473421"/>
    <lineage>
        <taxon>Bacteria</taxon>
        <taxon>Pseudomonadati</taxon>
        <taxon>Pseudomonadota</taxon>
        <taxon>Gammaproteobacteria</taxon>
        <taxon>Lysobacterales</taxon>
        <taxon>Lysobacteraceae</taxon>
        <taxon>Xanthomonas</taxon>
    </lineage>
</organism>
<dbReference type="EMBL" id="MKCQ01000004">
    <property type="protein sequence ID" value="OEY90977.1"/>
    <property type="molecule type" value="Genomic_DNA"/>
</dbReference>
<dbReference type="PANTHER" id="PTHR10429">
    <property type="entry name" value="DNA-3-METHYLADENINE GLYCOSYLASE"/>
    <property type="match status" value="1"/>
</dbReference>
<dbReference type="NCBIfam" id="NF002003">
    <property type="entry name" value="PRK00802.1-3"/>
    <property type="match status" value="1"/>
</dbReference>
<dbReference type="InterPro" id="IPR011034">
    <property type="entry name" value="Formyl_transferase-like_C_sf"/>
</dbReference>
<evidence type="ECO:0000313" key="6">
    <source>
        <dbReference type="EMBL" id="OEY90977.1"/>
    </source>
</evidence>
<comment type="similarity">
    <text evidence="1 5">Belongs to the DNA glycosylase MPG family.</text>
</comment>
<dbReference type="Proteomes" id="UP000175852">
    <property type="component" value="Unassembled WGS sequence"/>
</dbReference>
<evidence type="ECO:0000256" key="5">
    <source>
        <dbReference type="HAMAP-Rule" id="MF_00527"/>
    </source>
</evidence>
<dbReference type="GO" id="GO:0003677">
    <property type="term" value="F:DNA binding"/>
    <property type="evidence" value="ECO:0007669"/>
    <property type="project" value="InterPro"/>
</dbReference>
<dbReference type="PANTHER" id="PTHR10429:SF0">
    <property type="entry name" value="DNA-3-METHYLADENINE GLYCOSYLASE"/>
    <property type="match status" value="1"/>
</dbReference>
<sequence length="215" mass="22761">MTSTQLCFGHACKALAPHVLAHDARQVAPRLLNKVLVSADGRCGRITEVEAYCGSDDPAAHSFRGMTPRTRVMFGAPGHLYVYFIYGMHWAINVVCGGAPGHAVLIRALEPLDGIDRMQAARGAAPFTALTTGPGRLAQAFGVTAADNGLDLSTAAARLWIEDDGAPPPSNPVATPRIGIRKAVDAPWRWVVADSRYLSRPLPRVTGKGTALAGD</sequence>
<comment type="caution">
    <text evidence="6">The sequence shown here is derived from an EMBL/GenBank/DDBJ whole genome shotgun (WGS) entry which is preliminary data.</text>
</comment>
<dbReference type="InterPro" id="IPR003180">
    <property type="entry name" value="MPG"/>
</dbReference>
<dbReference type="FunFam" id="3.10.300.10:FF:000001">
    <property type="entry name" value="Putative 3-methyladenine DNA glycosylase"/>
    <property type="match status" value="1"/>
</dbReference>
<dbReference type="NCBIfam" id="TIGR00567">
    <property type="entry name" value="3mg"/>
    <property type="match status" value="1"/>
</dbReference>
<keyword evidence="2 5" id="KW-0227">DNA damage</keyword>
<dbReference type="HAMAP" id="MF_00527">
    <property type="entry name" value="3MGH"/>
    <property type="match status" value="1"/>
</dbReference>
<keyword evidence="3 5" id="KW-0378">Hydrolase</keyword>
<reference evidence="6 7" key="1">
    <citation type="submission" date="2016-09" db="EMBL/GenBank/DDBJ databases">
        <authorList>
            <person name="Wen S.-F."/>
            <person name="Lo A.-C."/>
            <person name="Lin C.-J."/>
            <person name="Tseng T.-T."/>
        </authorList>
    </citation>
    <scope>NUCLEOTIDE SEQUENCE [LARGE SCALE GENOMIC DNA]</scope>
    <source>
        <strain evidence="6 7">12609</strain>
    </source>
</reference>
<evidence type="ECO:0000256" key="2">
    <source>
        <dbReference type="ARBA" id="ARBA00022763"/>
    </source>
</evidence>
<protein>
    <recommendedName>
        <fullName evidence="5">Putative 3-methyladenine DNA glycosylase</fullName>
        <ecNumber evidence="5">3.2.2.-</ecNumber>
    </recommendedName>
</protein>
<keyword evidence="4 5" id="KW-0234">DNA repair</keyword>
<proteinExistence type="inferred from homology"/>
<dbReference type="GO" id="GO:0003905">
    <property type="term" value="F:alkylbase DNA N-glycosylase activity"/>
    <property type="evidence" value="ECO:0007669"/>
    <property type="project" value="InterPro"/>
</dbReference>
<dbReference type="InterPro" id="IPR036995">
    <property type="entry name" value="MPG_sf"/>
</dbReference>
<dbReference type="Pfam" id="PF02245">
    <property type="entry name" value="Pur_DNA_glyco"/>
    <property type="match status" value="1"/>
</dbReference>
<dbReference type="Gene3D" id="3.10.300.10">
    <property type="entry name" value="Methylpurine-DNA glycosylase (MPG)"/>
    <property type="match status" value="1"/>
</dbReference>
<evidence type="ECO:0000313" key="7">
    <source>
        <dbReference type="Proteomes" id="UP000175852"/>
    </source>
</evidence>
<gene>
    <name evidence="6" type="ORF">BIY41_13355</name>
</gene>
<name>A0AAX0I2E7_XANCG</name>